<feature type="region of interest" description="Disordered" evidence="1">
    <location>
        <begin position="434"/>
        <end position="490"/>
    </location>
</feature>
<dbReference type="GO" id="GO:0006629">
    <property type="term" value="P:lipid metabolic process"/>
    <property type="evidence" value="ECO:0007669"/>
    <property type="project" value="InterPro"/>
</dbReference>
<dbReference type="Proteomes" id="UP000535415">
    <property type="component" value="Unassembled WGS sequence"/>
</dbReference>
<evidence type="ECO:0008006" key="4">
    <source>
        <dbReference type="Google" id="ProtNLM"/>
    </source>
</evidence>
<evidence type="ECO:0000313" key="3">
    <source>
        <dbReference type="Proteomes" id="UP000535415"/>
    </source>
</evidence>
<keyword evidence="3" id="KW-1185">Reference proteome</keyword>
<feature type="compositionally biased region" description="Basic and acidic residues" evidence="1">
    <location>
        <begin position="434"/>
        <end position="472"/>
    </location>
</feature>
<gene>
    <name evidence="2" type="ORF">FHS72_003536</name>
</gene>
<proteinExistence type="predicted"/>
<dbReference type="Pfam" id="PF26363">
    <property type="entry name" value="Phospholipase-like"/>
    <property type="match status" value="1"/>
</dbReference>
<dbReference type="SUPFAM" id="SSF53474">
    <property type="entry name" value="alpha/beta-Hydrolases"/>
    <property type="match status" value="1"/>
</dbReference>
<comment type="caution">
    <text evidence="2">The sequence shown here is derived from an EMBL/GenBank/DDBJ whole genome shotgun (WGS) entry which is preliminary data.</text>
</comment>
<organism evidence="2 3">
    <name type="scientific">Yoonia ponticola</name>
    <dbReference type="NCBI Taxonomy" id="1524255"/>
    <lineage>
        <taxon>Bacteria</taxon>
        <taxon>Pseudomonadati</taxon>
        <taxon>Pseudomonadota</taxon>
        <taxon>Alphaproteobacteria</taxon>
        <taxon>Rhodobacterales</taxon>
        <taxon>Paracoccaceae</taxon>
        <taxon>Yoonia</taxon>
    </lineage>
</organism>
<dbReference type="RefSeq" id="WP_183531002.1">
    <property type="nucleotide sequence ID" value="NZ_JACIJM010000016.1"/>
</dbReference>
<evidence type="ECO:0000256" key="1">
    <source>
        <dbReference type="SAM" id="MobiDB-lite"/>
    </source>
</evidence>
<dbReference type="CDD" id="cd00741">
    <property type="entry name" value="Lipase"/>
    <property type="match status" value="1"/>
</dbReference>
<protein>
    <recommendedName>
        <fullName evidence="4">Fungal lipase-like domain-containing protein</fullName>
    </recommendedName>
</protein>
<name>A0A7W9BNR0_9RHOB</name>
<sequence>MNSTQVKGEATDKVCLDFATFMLLDNYEKDPALLQPECATAMQEIDRNWDRVNTANIGTPKRSGFYATMYTPKDGNDCPPTLAVRGTVFSDARGIAFMKRTKVYPEFAPEKSQEFAFGWAPGYKIDEEDEDPSTLTSLGYMARKFGFIQRLTQSGNWLELFATQQLNTTTTSRIQVIPPNVIIPDNYRHIIIEETYEVWMNRDEGDWATNVIQGIGKETLQYGTELTDAVNEAMIEAEKFGKQLRITGHSLGGGLASAAAIYAKKIDPEYKIYGLAYDAAGVHEQTAERLRTSLNLASEAKIIMRAVEDEILTSLEKESDFVPIFSSLVRFTGSEMPSPIGAFDIRRGISPGPIGNSWAEGKTAVIKGHEYAPKWARMPNLLEIGSQSLFPNVDGRNPMVTWSNFAGHFAGASNMDQALDNLHNEIQSRVRSYQNERDQMEQAEVEAERESETADTAREAAAERLEAEREAASEAEEAAAEERARAVEAQAEANEPKGLLGYLYNRYYDDPRDNVRTIGQGLREIGDEVGDLGSALGDEILDAGREVIDEAGDGINNVTDAVGDGLNYAYEHTAQYMVEFGKYTTELTRTGPQFFQIILAVAAYHDTELLTFTFAIDR</sequence>
<evidence type="ECO:0000313" key="2">
    <source>
        <dbReference type="EMBL" id="MBB5723889.1"/>
    </source>
</evidence>
<accession>A0A7W9BNR0</accession>
<reference evidence="2 3" key="1">
    <citation type="submission" date="2020-08" db="EMBL/GenBank/DDBJ databases">
        <title>Genomic Encyclopedia of Type Strains, Phase IV (KMG-IV): sequencing the most valuable type-strain genomes for metagenomic binning, comparative biology and taxonomic classification.</title>
        <authorList>
            <person name="Goeker M."/>
        </authorList>
    </citation>
    <scope>NUCLEOTIDE SEQUENCE [LARGE SCALE GENOMIC DNA]</scope>
    <source>
        <strain evidence="2 3">DSM 101064</strain>
    </source>
</reference>
<dbReference type="InterPro" id="IPR029058">
    <property type="entry name" value="AB_hydrolase_fold"/>
</dbReference>
<dbReference type="Gene3D" id="3.40.50.1820">
    <property type="entry name" value="alpha/beta hydrolase"/>
    <property type="match status" value="1"/>
</dbReference>
<dbReference type="EMBL" id="JACIJM010000016">
    <property type="protein sequence ID" value="MBB5723889.1"/>
    <property type="molecule type" value="Genomic_DNA"/>
</dbReference>
<dbReference type="AlphaFoldDB" id="A0A7W9BNR0"/>